<evidence type="ECO:0008006" key="3">
    <source>
        <dbReference type="Google" id="ProtNLM"/>
    </source>
</evidence>
<dbReference type="PANTHER" id="PTHR40036:SF1">
    <property type="entry name" value="MACROCIN O-METHYLTRANSFERASE"/>
    <property type="match status" value="1"/>
</dbReference>
<proteinExistence type="predicted"/>
<dbReference type="InterPro" id="IPR008884">
    <property type="entry name" value="TylF_MeTrfase"/>
</dbReference>
<dbReference type="AlphaFoldDB" id="A0A2I0R1M2"/>
<dbReference type="InterPro" id="IPR029063">
    <property type="entry name" value="SAM-dependent_MTases_sf"/>
</dbReference>
<dbReference type="SUPFAM" id="SSF53335">
    <property type="entry name" value="S-adenosyl-L-methionine-dependent methyltransferases"/>
    <property type="match status" value="1"/>
</dbReference>
<comment type="caution">
    <text evidence="1">The sequence shown here is derived from an EMBL/GenBank/DDBJ whole genome shotgun (WGS) entry which is preliminary data.</text>
</comment>
<dbReference type="EMBL" id="PJNI01000009">
    <property type="protein sequence ID" value="PKR80466.1"/>
    <property type="molecule type" value="Genomic_DNA"/>
</dbReference>
<name>A0A2I0R1M2_9FLAO</name>
<reference evidence="1 2" key="1">
    <citation type="submission" date="2017-12" db="EMBL/GenBank/DDBJ databases">
        <title>The draft genome sequence of Brumimicrobium saltpan LHR20.</title>
        <authorList>
            <person name="Do Z.-J."/>
            <person name="Luo H.-R."/>
        </authorList>
    </citation>
    <scope>NUCLEOTIDE SEQUENCE [LARGE SCALE GENOMIC DNA]</scope>
    <source>
        <strain evidence="1 2">LHR20</strain>
    </source>
</reference>
<gene>
    <name evidence="1" type="ORF">CW751_08805</name>
</gene>
<organism evidence="1 2">
    <name type="scientific">Brumimicrobium salinarum</name>
    <dbReference type="NCBI Taxonomy" id="2058658"/>
    <lineage>
        <taxon>Bacteria</taxon>
        <taxon>Pseudomonadati</taxon>
        <taxon>Bacteroidota</taxon>
        <taxon>Flavobacteriia</taxon>
        <taxon>Flavobacteriales</taxon>
        <taxon>Crocinitomicaceae</taxon>
        <taxon>Brumimicrobium</taxon>
    </lineage>
</organism>
<dbReference type="RefSeq" id="WP_101334636.1">
    <property type="nucleotide sequence ID" value="NZ_PJNI01000009.1"/>
</dbReference>
<accession>A0A2I0R1M2</accession>
<evidence type="ECO:0000313" key="2">
    <source>
        <dbReference type="Proteomes" id="UP000236654"/>
    </source>
</evidence>
<protein>
    <recommendedName>
        <fullName evidence="3">Macrocin O-methyltransferase</fullName>
    </recommendedName>
</protein>
<evidence type="ECO:0000313" key="1">
    <source>
        <dbReference type="EMBL" id="PKR80466.1"/>
    </source>
</evidence>
<dbReference type="PANTHER" id="PTHR40036">
    <property type="entry name" value="MACROCIN O-METHYLTRANSFERASE"/>
    <property type="match status" value="1"/>
</dbReference>
<dbReference type="Pfam" id="PF13578">
    <property type="entry name" value="Methyltransf_24"/>
    <property type="match status" value="1"/>
</dbReference>
<dbReference type="Gene3D" id="3.40.50.150">
    <property type="entry name" value="Vaccinia Virus protein VP39"/>
    <property type="match status" value="1"/>
</dbReference>
<dbReference type="Proteomes" id="UP000236654">
    <property type="component" value="Unassembled WGS sequence"/>
</dbReference>
<keyword evidence="2" id="KW-1185">Reference proteome</keyword>
<dbReference type="OrthoDB" id="3826968at2"/>
<sequence length="156" mass="18294">MEFGVAKGQSFKWWIEHIEHDDSFFYGFDTFNGLPEDWGSFKKGDMSNGNEPPKIDDSRHQFFQGVFQKTLPDFLKTYQSKKKKIIHLDADLYSATLFVLASMSPFLNKGDILLFDEFNVPMHEFKAFNEWANSFYIKYTVIGEVNNYFQVAIRID</sequence>